<protein>
    <submittedName>
        <fullName evidence="3">Uncharacterized protein</fullName>
    </submittedName>
</protein>
<gene>
    <name evidence="3" type="ORF">D1825_11795</name>
</gene>
<evidence type="ECO:0000313" key="4">
    <source>
        <dbReference type="Proteomes" id="UP000283374"/>
    </source>
</evidence>
<evidence type="ECO:0000256" key="2">
    <source>
        <dbReference type="SAM" id="Phobius"/>
    </source>
</evidence>
<sequence>MTELPMVAGLAILAGIVAAILVAGRASSRSARPPGHGRDRFGAEAGDNGYSGHVYDDGGTGYGHSGHDNSGHWGFGDGGSGNGGFGDGGGGDGGGGGGGD</sequence>
<dbReference type="Proteomes" id="UP000283374">
    <property type="component" value="Unassembled WGS sequence"/>
</dbReference>
<evidence type="ECO:0000313" key="3">
    <source>
        <dbReference type="EMBL" id="RHA39528.1"/>
    </source>
</evidence>
<dbReference type="AlphaFoldDB" id="A0A413RKB1"/>
<proteinExistence type="predicted"/>
<reference evidence="3 4" key="1">
    <citation type="submission" date="2018-08" db="EMBL/GenBank/DDBJ databases">
        <title>Cellulomonas rhizosphaerae sp. nov., a novel actinomycete isolated from soil.</title>
        <authorList>
            <person name="Tian Y."/>
        </authorList>
    </citation>
    <scope>NUCLEOTIDE SEQUENCE [LARGE SCALE GENOMIC DNA]</scope>
    <source>
        <strain evidence="3 4">NEAU-TCZ24</strain>
    </source>
</reference>
<dbReference type="EMBL" id="QWKP01000204">
    <property type="protein sequence ID" value="RHA39528.1"/>
    <property type="molecule type" value="Genomic_DNA"/>
</dbReference>
<feature type="region of interest" description="Disordered" evidence="1">
    <location>
        <begin position="25"/>
        <end position="100"/>
    </location>
</feature>
<name>A0A413RKB1_9CELL</name>
<feature type="transmembrane region" description="Helical" evidence="2">
    <location>
        <begin position="6"/>
        <end position="24"/>
    </location>
</feature>
<accession>A0A413RKB1</accession>
<keyword evidence="2" id="KW-0472">Membrane</keyword>
<feature type="compositionally biased region" description="Gly residues" evidence="1">
    <location>
        <begin position="73"/>
        <end position="100"/>
    </location>
</feature>
<comment type="caution">
    <text evidence="3">The sequence shown here is derived from an EMBL/GenBank/DDBJ whole genome shotgun (WGS) entry which is preliminary data.</text>
</comment>
<organism evidence="3 4">
    <name type="scientific">Cellulomonas rhizosphaerae</name>
    <dbReference type="NCBI Taxonomy" id="2293719"/>
    <lineage>
        <taxon>Bacteria</taxon>
        <taxon>Bacillati</taxon>
        <taxon>Actinomycetota</taxon>
        <taxon>Actinomycetes</taxon>
        <taxon>Micrococcales</taxon>
        <taxon>Cellulomonadaceae</taxon>
        <taxon>Cellulomonas</taxon>
    </lineage>
</organism>
<keyword evidence="4" id="KW-1185">Reference proteome</keyword>
<keyword evidence="2" id="KW-1133">Transmembrane helix</keyword>
<evidence type="ECO:0000256" key="1">
    <source>
        <dbReference type="SAM" id="MobiDB-lite"/>
    </source>
</evidence>
<keyword evidence="2" id="KW-0812">Transmembrane</keyword>
<dbReference type="RefSeq" id="WP_118767618.1">
    <property type="nucleotide sequence ID" value="NZ_QWKP01000204.1"/>
</dbReference>